<protein>
    <recommendedName>
        <fullName evidence="6">SEA domain-containing protein</fullName>
    </recommendedName>
</protein>
<name>A0A3S2MJD4_ORYJA</name>
<feature type="region of interest" description="Disordered" evidence="1">
    <location>
        <begin position="298"/>
        <end position="326"/>
    </location>
</feature>
<feature type="compositionally biased region" description="Polar residues" evidence="1">
    <location>
        <begin position="75"/>
        <end position="96"/>
    </location>
</feature>
<feature type="compositionally biased region" description="Low complexity" evidence="1">
    <location>
        <begin position="307"/>
        <end position="326"/>
    </location>
</feature>
<proteinExistence type="predicted"/>
<dbReference type="EMBL" id="CM012454">
    <property type="protein sequence ID" value="RVE60737.1"/>
    <property type="molecule type" value="Genomic_DNA"/>
</dbReference>
<keyword evidence="3" id="KW-0732">Signal</keyword>
<evidence type="ECO:0000313" key="4">
    <source>
        <dbReference type="EMBL" id="RVE60737.1"/>
    </source>
</evidence>
<reference evidence="4 5" key="1">
    <citation type="submission" date="2018-11" db="EMBL/GenBank/DDBJ databases">
        <authorList>
            <person name="Lopez-Roques C."/>
            <person name="Donnadieu C."/>
            <person name="Bouchez O."/>
            <person name="Klopp C."/>
            <person name="Cabau C."/>
            <person name="Zahm M."/>
        </authorList>
    </citation>
    <scope>NUCLEOTIDE SEQUENCE [LARGE SCALE GENOMIC DNA]</scope>
    <source>
        <strain evidence="4">RS831</strain>
        <tissue evidence="4">Whole body</tissue>
    </source>
</reference>
<gene>
    <name evidence="4" type="ORF">OJAV_G00184050</name>
</gene>
<feature type="chain" id="PRO_5018792011" description="SEA domain-containing protein" evidence="3">
    <location>
        <begin position="25"/>
        <end position="326"/>
    </location>
</feature>
<feature type="region of interest" description="Disordered" evidence="1">
    <location>
        <begin position="191"/>
        <end position="281"/>
    </location>
</feature>
<dbReference type="Proteomes" id="UP000283210">
    <property type="component" value="Chromosome 18"/>
</dbReference>
<feature type="region of interest" description="Disordered" evidence="1">
    <location>
        <begin position="75"/>
        <end position="117"/>
    </location>
</feature>
<reference evidence="4 5" key="2">
    <citation type="submission" date="2019-01" db="EMBL/GenBank/DDBJ databases">
        <title>A chromosome length genome reference of the Java medaka (oryzias javanicus).</title>
        <authorList>
            <person name="Herpin A."/>
            <person name="Takehana Y."/>
            <person name="Naruse K."/>
            <person name="Ansai S."/>
            <person name="Kawaguchi M."/>
        </authorList>
    </citation>
    <scope>NUCLEOTIDE SEQUENCE [LARGE SCALE GENOMIC DNA]</scope>
    <source>
        <strain evidence="4">RS831</strain>
        <tissue evidence="4">Whole body</tissue>
    </source>
</reference>
<dbReference type="AlphaFoldDB" id="A0A3S2MJD4"/>
<feature type="transmembrane region" description="Helical" evidence="2">
    <location>
        <begin position="124"/>
        <end position="147"/>
    </location>
</feature>
<evidence type="ECO:0000256" key="3">
    <source>
        <dbReference type="SAM" id="SignalP"/>
    </source>
</evidence>
<keyword evidence="2" id="KW-1133">Transmembrane helix</keyword>
<dbReference type="OrthoDB" id="8942684at2759"/>
<feature type="compositionally biased region" description="Basic and acidic residues" evidence="1">
    <location>
        <begin position="106"/>
        <end position="117"/>
    </location>
</feature>
<feature type="compositionally biased region" description="Polar residues" evidence="1">
    <location>
        <begin position="219"/>
        <end position="243"/>
    </location>
</feature>
<feature type="signal peptide" evidence="3">
    <location>
        <begin position="1"/>
        <end position="24"/>
    </location>
</feature>
<evidence type="ECO:0000313" key="5">
    <source>
        <dbReference type="Proteomes" id="UP000283210"/>
    </source>
</evidence>
<keyword evidence="5" id="KW-1185">Reference proteome</keyword>
<organism evidence="4 5">
    <name type="scientific">Oryzias javanicus</name>
    <name type="common">Javanese ricefish</name>
    <name type="synonym">Aplocheilus javanicus</name>
    <dbReference type="NCBI Taxonomy" id="123683"/>
    <lineage>
        <taxon>Eukaryota</taxon>
        <taxon>Metazoa</taxon>
        <taxon>Chordata</taxon>
        <taxon>Craniata</taxon>
        <taxon>Vertebrata</taxon>
        <taxon>Euteleostomi</taxon>
        <taxon>Actinopterygii</taxon>
        <taxon>Neopterygii</taxon>
        <taxon>Teleostei</taxon>
        <taxon>Neoteleostei</taxon>
        <taxon>Acanthomorphata</taxon>
        <taxon>Ovalentaria</taxon>
        <taxon>Atherinomorphae</taxon>
        <taxon>Beloniformes</taxon>
        <taxon>Adrianichthyidae</taxon>
        <taxon>Oryziinae</taxon>
        <taxon>Oryzias</taxon>
    </lineage>
</organism>
<sequence length="326" mass="35538">MEQLHRLCFLVLLISLVDQGQTQALPQNTTLAMEQVTTEEPPSTDNNSTWRTTDVPFSEVNSSLSALTNATSLESKSSTWETTPVPTSEVTSLTSSKIDEASPSEDTSKKQGPADDDLKQTSSIWGYVILSFIIVIIIVLSLILYFIRRASRSYSFDRPTPMNNGNEPIGTFEQVYLDDFDRPDLKDLKDLITDDTSSLPVANGTSPMSEENDSGGENAPQQQADDKSVGSTSTSETSQTLADNQDEKNPSPPDQTNLFLEAAGEQENENNNNPSICSSDPFVEINLDEPAWRDQLLSPSQTSSTVTPFSILSTSPTSTISSISFS</sequence>
<evidence type="ECO:0000256" key="1">
    <source>
        <dbReference type="SAM" id="MobiDB-lite"/>
    </source>
</evidence>
<accession>A0A3S2MJD4</accession>
<evidence type="ECO:0008006" key="6">
    <source>
        <dbReference type="Google" id="ProtNLM"/>
    </source>
</evidence>
<keyword evidence="2" id="KW-0812">Transmembrane</keyword>
<keyword evidence="2" id="KW-0472">Membrane</keyword>
<evidence type="ECO:0000256" key="2">
    <source>
        <dbReference type="SAM" id="Phobius"/>
    </source>
</evidence>